<dbReference type="InterPro" id="IPR043502">
    <property type="entry name" value="DNA/RNA_pol_sf"/>
</dbReference>
<dbReference type="InterPro" id="IPR001584">
    <property type="entry name" value="Integrase_cat-core"/>
</dbReference>
<keyword evidence="4" id="KW-0540">Nuclease</keyword>
<keyword evidence="8" id="KW-0694">RNA-binding</keyword>
<keyword evidence="3" id="KW-0548">Nucleotidyltransferase</keyword>
<sequence>PLAMEGNMKCNWKRWYQSFNLFIRASGYSDAEDSRKVALLLHFIGERAVEIFNSFNISEDVIKFEELIFKFEKHFVPKSNVTIESHKFFTRKQTSHETVDEFITDLINKSRSCEFGTLTDRLVKDIFICNMHERYQFVRERLLLEEDLTLDKAIKITQSLILSQLHATQIKEESTAAAFALSSKLGQPDRTFSNFQNSQKSNMQSSQEGSICSKCGQVHRVKCPALGATCNKCKKPNHFQKMCRSKFVRIINASSSAASQVNIPVENNFEDLFIGVLNGKSTKSWTLQLSVKEVTIQCLLDTGSQANIMSLHVFNSLNIPLDQLQESKQKVNSFTGDDVPIVGQIELNCKLSLQNESQQVNITFLIANISCPTVLGLECCSRMGIVTRVYNVTSENRKLQSPELHKILAKYEFIFKGLGCLPGKCHIYINKDIQPKIDPPRRIPFKLMSRLEEQLKSMEKQGVVKKITEPTSWVSSLLLVEKKTGQLRVCLDPRNLNEALRRSHYPIPTVDMVRSKLAGAKVFSTLDASSGFWMIQLDEESTQLCTFNTPYGRYCFTRLPYGLNCAPEIFHHKMTDAFGHLPGVMVYFDDLLVWGKTVEEHNQRLSEVFQRAEEINLRFNREKCQFGKHHVKYLGHIFHGEGISPDGDKVTAILKMPSPASQKELQRFLGLVNYLGQFVPNLARETEGLRDLLKNDKLWNWTLDHQKVFTRLKELITQAPVLQHYKSNEQLVLSVDSSQSAVGAVLLQQGHPVSYASKTLTESQKRMAQIEKELYAIVFGCVRFHQFVYGQTVIVETDHRPLITLFKKPLAETPSRLQRMLLKLQPYSLKVQYKPGSQMYIADTLSRAPLPEMSEDELDEEIRVHVNMLTKNLPVTEQKLKWLQDGTAEDQTLQLLIKLYKEGWPENKRQVPDSVHPYWNIRSEIHSENGLVFKTGSIIIPYNLREDILKIIHRGHLGVVRSKSFARGIVFWPNMGQDITNIVLSCPICISHRPNNPPEPLKPHPLSSLPWERVGIDLLDYKGNKYIVVEDYYSNYFEVAPLTLLTSSKVINILKTNFARHGIPLELISDNGPPFNSKEFECFMNDWGINHKTSSPYLPRSNGLVESGVKIFKTILSKCEMSKTDPYLALLQYRTTPRGNLESPAKLRMSRSLRTQLPTTSSILRPKTVNFHGHKQNKFKNKKYMKHYYDRKARPQAPLKTGDPVYYKKDPEAQWLPAKVSFQGPHPRSYTVESPGGVSYRRNRQHILPAPLQNDSSLKDEGDSPPAQQTEETSPQIRRSNREVRPPRRFTFSENY</sequence>
<dbReference type="InterPro" id="IPR001969">
    <property type="entry name" value="Aspartic_peptidase_AS"/>
</dbReference>
<evidence type="ECO:0000256" key="7">
    <source>
        <dbReference type="ARBA" id="ARBA00022842"/>
    </source>
</evidence>
<dbReference type="GO" id="GO:0006508">
    <property type="term" value="P:proteolysis"/>
    <property type="evidence" value="ECO:0007669"/>
    <property type="project" value="InterPro"/>
</dbReference>
<evidence type="ECO:0000313" key="14">
    <source>
        <dbReference type="EMBL" id="JAC13967.1"/>
    </source>
</evidence>
<dbReference type="InterPro" id="IPR041577">
    <property type="entry name" value="RT_RNaseH_2"/>
</dbReference>
<evidence type="ECO:0000256" key="4">
    <source>
        <dbReference type="ARBA" id="ARBA00022722"/>
    </source>
</evidence>
<evidence type="ECO:0000256" key="11">
    <source>
        <dbReference type="SAM" id="MobiDB-lite"/>
    </source>
</evidence>
<keyword evidence="9" id="KW-0229">DNA integration</keyword>
<dbReference type="Pfam" id="PF00665">
    <property type="entry name" value="rve"/>
    <property type="match status" value="1"/>
</dbReference>
<dbReference type="SUPFAM" id="SSF53098">
    <property type="entry name" value="Ribonuclease H-like"/>
    <property type="match status" value="1"/>
</dbReference>
<dbReference type="Gene3D" id="2.40.70.10">
    <property type="entry name" value="Acid Proteases"/>
    <property type="match status" value="1"/>
</dbReference>
<feature type="domain" description="Integrase catalytic" evidence="13">
    <location>
        <begin position="1006"/>
        <end position="1166"/>
    </location>
</feature>
<dbReference type="InterPro" id="IPR036397">
    <property type="entry name" value="RNaseH_sf"/>
</dbReference>
<reference evidence="14" key="1">
    <citation type="journal article" date="2014" name="PLoS Negl. Trop. Dis.">
        <title>An updated insight into the Sialotranscriptome of Triatoma infestans: developmental stage and geographic variations.</title>
        <authorList>
            <person name="Schwarz A."/>
            <person name="Medrano-Mercado N."/>
            <person name="Schaub G.A."/>
            <person name="Struchiner C.J."/>
            <person name="Bargues M.D."/>
            <person name="Levy M.Z."/>
            <person name="Ribeiro J.M."/>
        </authorList>
    </citation>
    <scope>NUCLEOTIDE SEQUENCE</scope>
    <source>
        <strain evidence="14">Chile</strain>
        <tissue evidence="14">Salivary glands</tissue>
    </source>
</reference>
<dbReference type="Gene3D" id="3.30.420.10">
    <property type="entry name" value="Ribonuclease H-like superfamily/Ribonuclease H"/>
    <property type="match status" value="1"/>
</dbReference>
<keyword evidence="5" id="KW-0255">Endonuclease</keyword>
<evidence type="ECO:0000256" key="2">
    <source>
        <dbReference type="ARBA" id="ARBA00022679"/>
    </source>
</evidence>
<dbReference type="Pfam" id="PF17919">
    <property type="entry name" value="RT_RNaseH_2"/>
    <property type="match status" value="1"/>
</dbReference>
<dbReference type="GO" id="GO:0015074">
    <property type="term" value="P:DNA integration"/>
    <property type="evidence" value="ECO:0007669"/>
    <property type="project" value="UniProtKB-KW"/>
</dbReference>
<dbReference type="FunFam" id="1.10.340.70:FF:000004">
    <property type="entry name" value="Retrovirus-related Pol polyprotein from transposon 297-like Protein"/>
    <property type="match status" value="1"/>
</dbReference>
<dbReference type="InterPro" id="IPR050951">
    <property type="entry name" value="Retrovirus_Pol_polyprotein"/>
</dbReference>
<dbReference type="SUPFAM" id="SSF56672">
    <property type="entry name" value="DNA/RNA polymerases"/>
    <property type="match status" value="1"/>
</dbReference>
<dbReference type="Pfam" id="PF00078">
    <property type="entry name" value="RVT_1"/>
    <property type="match status" value="1"/>
</dbReference>
<keyword evidence="2" id="KW-0808">Transferase</keyword>
<dbReference type="SUPFAM" id="SSF50630">
    <property type="entry name" value="Acid proteases"/>
    <property type="match status" value="1"/>
</dbReference>
<evidence type="ECO:0000256" key="6">
    <source>
        <dbReference type="ARBA" id="ARBA00022801"/>
    </source>
</evidence>
<dbReference type="FunFam" id="3.30.420.10:FF:000063">
    <property type="entry name" value="Retrovirus-related Pol polyprotein from transposon 297-like Protein"/>
    <property type="match status" value="1"/>
</dbReference>
<evidence type="ECO:0000256" key="10">
    <source>
        <dbReference type="ARBA" id="ARBA00022918"/>
    </source>
</evidence>
<keyword evidence="6" id="KW-0378">Hydrolase</keyword>
<name>A0A023EY30_TRIIF</name>
<feature type="compositionally biased region" description="Polar residues" evidence="11">
    <location>
        <begin position="1266"/>
        <end position="1277"/>
    </location>
</feature>
<dbReference type="Gene3D" id="3.30.70.270">
    <property type="match status" value="2"/>
</dbReference>
<feature type="non-terminal residue" evidence="14">
    <location>
        <position position="1"/>
    </location>
</feature>
<dbReference type="InterPro" id="IPR043128">
    <property type="entry name" value="Rev_trsase/Diguanyl_cyclase"/>
</dbReference>
<dbReference type="GO" id="GO:0042575">
    <property type="term" value="C:DNA polymerase complex"/>
    <property type="evidence" value="ECO:0007669"/>
    <property type="project" value="UniProtKB-ARBA"/>
</dbReference>
<dbReference type="FunFam" id="3.30.70.270:FF:000026">
    <property type="entry name" value="Transposon Ty3-G Gag-Pol polyprotein"/>
    <property type="match status" value="1"/>
</dbReference>
<evidence type="ECO:0000256" key="1">
    <source>
        <dbReference type="ARBA" id="ARBA00012493"/>
    </source>
</evidence>
<evidence type="ECO:0000259" key="13">
    <source>
        <dbReference type="PROSITE" id="PS50994"/>
    </source>
</evidence>
<dbReference type="PROSITE" id="PS50878">
    <property type="entry name" value="RT_POL"/>
    <property type="match status" value="1"/>
</dbReference>
<proteinExistence type="evidence at transcript level"/>
<dbReference type="InterPro" id="IPR012337">
    <property type="entry name" value="RNaseH-like_sf"/>
</dbReference>
<dbReference type="Gene3D" id="1.10.340.70">
    <property type="match status" value="1"/>
</dbReference>
<dbReference type="EC" id="2.7.7.49" evidence="1"/>
<dbReference type="PANTHER" id="PTHR37984:SF7">
    <property type="entry name" value="INTEGRASE CATALYTIC DOMAIN-CONTAINING PROTEIN"/>
    <property type="match status" value="1"/>
</dbReference>
<dbReference type="GO" id="GO:0003964">
    <property type="term" value="F:RNA-directed DNA polymerase activity"/>
    <property type="evidence" value="ECO:0007669"/>
    <property type="project" value="UniProtKB-KW"/>
</dbReference>
<dbReference type="InterPro" id="IPR000477">
    <property type="entry name" value="RT_dom"/>
</dbReference>
<dbReference type="GO" id="GO:0004190">
    <property type="term" value="F:aspartic-type endopeptidase activity"/>
    <property type="evidence" value="ECO:0007669"/>
    <property type="project" value="InterPro"/>
</dbReference>
<dbReference type="GO" id="GO:0004519">
    <property type="term" value="F:endonuclease activity"/>
    <property type="evidence" value="ECO:0007669"/>
    <property type="project" value="UniProtKB-KW"/>
</dbReference>
<dbReference type="CDD" id="cd01647">
    <property type="entry name" value="RT_LTR"/>
    <property type="match status" value="1"/>
</dbReference>
<organism evidence="14">
    <name type="scientific">Triatoma infestans</name>
    <name type="common">Assassin bug</name>
    <dbReference type="NCBI Taxonomy" id="30076"/>
    <lineage>
        <taxon>Eukaryota</taxon>
        <taxon>Metazoa</taxon>
        <taxon>Ecdysozoa</taxon>
        <taxon>Arthropoda</taxon>
        <taxon>Hexapoda</taxon>
        <taxon>Insecta</taxon>
        <taxon>Pterygota</taxon>
        <taxon>Neoptera</taxon>
        <taxon>Paraneoptera</taxon>
        <taxon>Hemiptera</taxon>
        <taxon>Heteroptera</taxon>
        <taxon>Panheteroptera</taxon>
        <taxon>Cimicomorpha</taxon>
        <taxon>Reduviidae</taxon>
        <taxon>Triatominae</taxon>
        <taxon>Triatoma</taxon>
    </lineage>
</organism>
<accession>A0A023EY30</accession>
<evidence type="ECO:0000259" key="12">
    <source>
        <dbReference type="PROSITE" id="PS50878"/>
    </source>
</evidence>
<dbReference type="PANTHER" id="PTHR37984">
    <property type="entry name" value="PROTEIN CBG26694"/>
    <property type="match status" value="1"/>
</dbReference>
<dbReference type="PROSITE" id="PS00141">
    <property type="entry name" value="ASP_PROTEASE"/>
    <property type="match status" value="1"/>
</dbReference>
<keyword evidence="10" id="KW-0695">RNA-directed DNA polymerase</keyword>
<dbReference type="GO" id="GO:0003723">
    <property type="term" value="F:RNA binding"/>
    <property type="evidence" value="ECO:0007669"/>
    <property type="project" value="UniProtKB-KW"/>
</dbReference>
<protein>
    <recommendedName>
        <fullName evidence="1">RNA-directed DNA polymerase</fullName>
        <ecNumber evidence="1">2.7.7.49</ecNumber>
    </recommendedName>
</protein>
<dbReference type="Gene3D" id="3.10.10.10">
    <property type="entry name" value="HIV Type 1 Reverse Transcriptase, subunit A, domain 1"/>
    <property type="match status" value="1"/>
</dbReference>
<evidence type="ECO:0000256" key="8">
    <source>
        <dbReference type="ARBA" id="ARBA00022884"/>
    </source>
</evidence>
<dbReference type="CDD" id="cd09274">
    <property type="entry name" value="RNase_HI_RT_Ty3"/>
    <property type="match status" value="1"/>
</dbReference>
<keyword evidence="7" id="KW-0460">Magnesium</keyword>
<dbReference type="InterPro" id="IPR041588">
    <property type="entry name" value="Integrase_H2C2"/>
</dbReference>
<dbReference type="CDD" id="cd00303">
    <property type="entry name" value="retropepsin_like"/>
    <property type="match status" value="1"/>
</dbReference>
<evidence type="ECO:0000256" key="5">
    <source>
        <dbReference type="ARBA" id="ARBA00022759"/>
    </source>
</evidence>
<evidence type="ECO:0000256" key="9">
    <source>
        <dbReference type="ARBA" id="ARBA00022908"/>
    </source>
</evidence>
<dbReference type="PROSITE" id="PS50994">
    <property type="entry name" value="INTEGRASE"/>
    <property type="match status" value="1"/>
</dbReference>
<feature type="region of interest" description="Disordered" evidence="11">
    <location>
        <begin position="1247"/>
        <end position="1296"/>
    </location>
</feature>
<dbReference type="InterPro" id="IPR021109">
    <property type="entry name" value="Peptidase_aspartic_dom_sf"/>
</dbReference>
<dbReference type="Pfam" id="PF17921">
    <property type="entry name" value="Integrase_H2C2"/>
    <property type="match status" value="1"/>
</dbReference>
<evidence type="ECO:0000256" key="3">
    <source>
        <dbReference type="ARBA" id="ARBA00022695"/>
    </source>
</evidence>
<dbReference type="EMBL" id="GBBI01004745">
    <property type="protein sequence ID" value="JAC13967.1"/>
    <property type="molecule type" value="mRNA"/>
</dbReference>
<feature type="domain" description="Reverse transcriptase" evidence="12">
    <location>
        <begin position="461"/>
        <end position="638"/>
    </location>
</feature>